<dbReference type="AlphaFoldDB" id="A0A507FE38"/>
<comment type="caution">
    <text evidence="2">The sequence shown here is derived from an EMBL/GenBank/DDBJ whole genome shotgun (WGS) entry which is preliminary data.</text>
</comment>
<evidence type="ECO:0000256" key="1">
    <source>
        <dbReference type="SAM" id="MobiDB-lite"/>
    </source>
</evidence>
<evidence type="ECO:0000313" key="3">
    <source>
        <dbReference type="Proteomes" id="UP000320333"/>
    </source>
</evidence>
<feature type="compositionally biased region" description="Basic and acidic residues" evidence="1">
    <location>
        <begin position="160"/>
        <end position="169"/>
    </location>
</feature>
<organism evidence="2 3">
    <name type="scientific">Chytriomyces confervae</name>
    <dbReference type="NCBI Taxonomy" id="246404"/>
    <lineage>
        <taxon>Eukaryota</taxon>
        <taxon>Fungi</taxon>
        <taxon>Fungi incertae sedis</taxon>
        <taxon>Chytridiomycota</taxon>
        <taxon>Chytridiomycota incertae sedis</taxon>
        <taxon>Chytridiomycetes</taxon>
        <taxon>Chytridiales</taxon>
        <taxon>Chytriomycetaceae</taxon>
        <taxon>Chytriomyces</taxon>
    </lineage>
</organism>
<gene>
    <name evidence="2" type="ORF">CcCBS67573_g05178</name>
</gene>
<evidence type="ECO:0000313" key="2">
    <source>
        <dbReference type="EMBL" id="TPX73548.1"/>
    </source>
</evidence>
<feature type="region of interest" description="Disordered" evidence="1">
    <location>
        <begin position="160"/>
        <end position="184"/>
    </location>
</feature>
<dbReference type="EMBL" id="QEAP01000178">
    <property type="protein sequence ID" value="TPX73548.1"/>
    <property type="molecule type" value="Genomic_DNA"/>
</dbReference>
<dbReference type="Proteomes" id="UP000320333">
    <property type="component" value="Unassembled WGS sequence"/>
</dbReference>
<name>A0A507FE38_9FUNG</name>
<reference evidence="2 3" key="1">
    <citation type="journal article" date="2019" name="Sci. Rep.">
        <title>Comparative genomics of chytrid fungi reveal insights into the obligate biotrophic and pathogenic lifestyle of Synchytrium endobioticum.</title>
        <authorList>
            <person name="van de Vossenberg B.T.L.H."/>
            <person name="Warris S."/>
            <person name="Nguyen H.D.T."/>
            <person name="van Gent-Pelzer M.P.E."/>
            <person name="Joly D.L."/>
            <person name="van de Geest H.C."/>
            <person name="Bonants P.J.M."/>
            <person name="Smith D.S."/>
            <person name="Levesque C.A."/>
            <person name="van der Lee T.A.J."/>
        </authorList>
    </citation>
    <scope>NUCLEOTIDE SEQUENCE [LARGE SCALE GENOMIC DNA]</scope>
    <source>
        <strain evidence="2 3">CBS 675.73</strain>
    </source>
</reference>
<feature type="compositionally biased region" description="Polar residues" evidence="1">
    <location>
        <begin position="29"/>
        <end position="39"/>
    </location>
</feature>
<dbReference type="OrthoDB" id="2133518at2759"/>
<feature type="region of interest" description="Disordered" evidence="1">
    <location>
        <begin position="1"/>
        <end position="41"/>
    </location>
</feature>
<feature type="region of interest" description="Disordered" evidence="1">
    <location>
        <begin position="125"/>
        <end position="148"/>
    </location>
</feature>
<proteinExistence type="predicted"/>
<accession>A0A507FE38</accession>
<sequence>MSEQPPAPSTKPTRSRLRKSEPDSALNAKPQSTFNSSFLPHNLEPSSCYKDSFKEHNYKALRSITYMDPKLKPVLNQQGANNNGVSNNNNYGNSSADFDKIFQKQWIQYRMRKPPVEESGKHYDILTGRELGPPPPGAHGPGKRAGRVSIDKLNALKYGADRSGGDGKRSYNIISNAPLPTFPE</sequence>
<keyword evidence="3" id="KW-1185">Reference proteome</keyword>
<protein>
    <submittedName>
        <fullName evidence="2">Uncharacterized protein</fullName>
    </submittedName>
</protein>